<dbReference type="Proteomes" id="UP000069654">
    <property type="component" value="Unassembled WGS sequence"/>
</dbReference>
<gene>
    <name evidence="2" type="ORF">RMCT_1955</name>
</gene>
<proteinExistence type="predicted"/>
<dbReference type="Pfam" id="PF26061">
    <property type="entry name" value="DUF8021"/>
    <property type="match status" value="1"/>
</dbReference>
<dbReference type="OrthoDB" id="3748128at2"/>
<dbReference type="RefSeq" id="WP_003926355.1">
    <property type="nucleotide sequence ID" value="NZ_BCTB01000009.1"/>
</dbReference>
<sequence length="132" mass="14467">MDCGSGTSDPDITDEVRIAAAGAYIDALVSHRADEVPFAPDCTRVENGLKTGFSGNHLRRSLNRGPQFRVIAAATDREFTVAGDEVHARFTIVTRPRVAGRRVVAHVEETFLIPDGTIHHIRARIRPGIQRV</sequence>
<dbReference type="InterPro" id="IPR032710">
    <property type="entry name" value="NTF2-like_dom_sf"/>
</dbReference>
<dbReference type="STRING" id="1797.RMCT_1955"/>
<evidence type="ECO:0000313" key="2">
    <source>
        <dbReference type="EMBL" id="GAT14985.1"/>
    </source>
</evidence>
<accession>A0A100XE67</accession>
<name>A0A100XE67_MYCTH</name>
<dbReference type="SUPFAM" id="SSF54427">
    <property type="entry name" value="NTF2-like"/>
    <property type="match status" value="1"/>
</dbReference>
<dbReference type="OMA" id="GRAQIHH"/>
<protein>
    <recommendedName>
        <fullName evidence="1">DUF8021 domain-containing protein</fullName>
    </recommendedName>
</protein>
<feature type="domain" description="DUF8021" evidence="1">
    <location>
        <begin position="13"/>
        <end position="124"/>
    </location>
</feature>
<comment type="caution">
    <text evidence="2">The sequence shown here is derived from an EMBL/GenBank/DDBJ whole genome shotgun (WGS) entry which is preliminary data.</text>
</comment>
<evidence type="ECO:0000313" key="3">
    <source>
        <dbReference type="Proteomes" id="UP000069654"/>
    </source>
</evidence>
<dbReference type="EMBL" id="BCTB01000009">
    <property type="protein sequence ID" value="GAT14985.1"/>
    <property type="molecule type" value="Genomic_DNA"/>
</dbReference>
<organism evidence="2 3">
    <name type="scientific">Mycolicibacterium thermoresistibile</name>
    <name type="common">Mycobacterium thermoresistibile</name>
    <dbReference type="NCBI Taxonomy" id="1797"/>
    <lineage>
        <taxon>Bacteria</taxon>
        <taxon>Bacillati</taxon>
        <taxon>Actinomycetota</taxon>
        <taxon>Actinomycetes</taxon>
        <taxon>Mycobacteriales</taxon>
        <taxon>Mycobacteriaceae</taxon>
        <taxon>Mycolicibacterium</taxon>
    </lineage>
</organism>
<reference evidence="2 3" key="1">
    <citation type="journal article" date="2016" name="Genome Announc.">
        <title>Draft Genome Sequences of Five Rapidly Growing Mycobacterium Species, M. thermoresistibile, M. fortuitum subsp. acetamidolyticum, M. canariasense, M. brisbanense, and M. novocastrense.</title>
        <authorList>
            <person name="Katahira K."/>
            <person name="Ogura Y."/>
            <person name="Gotoh Y."/>
            <person name="Hayashi T."/>
        </authorList>
    </citation>
    <scope>NUCLEOTIDE SEQUENCE [LARGE SCALE GENOMIC DNA]</scope>
    <source>
        <strain evidence="2 3">JCM6362</strain>
    </source>
</reference>
<dbReference type="AlphaFoldDB" id="A0A100XE67"/>
<evidence type="ECO:0000259" key="1">
    <source>
        <dbReference type="Pfam" id="PF26061"/>
    </source>
</evidence>
<dbReference type="InterPro" id="IPR058334">
    <property type="entry name" value="DUF8021"/>
</dbReference>
<reference evidence="3" key="2">
    <citation type="submission" date="2016-02" db="EMBL/GenBank/DDBJ databases">
        <title>Draft genome sequence of five rapidly growing Mycobacterium species.</title>
        <authorList>
            <person name="Katahira K."/>
            <person name="Gotou Y."/>
            <person name="Iida K."/>
            <person name="Ogura Y."/>
            <person name="Hayashi T."/>
        </authorList>
    </citation>
    <scope>NUCLEOTIDE SEQUENCE [LARGE SCALE GENOMIC DNA]</scope>
    <source>
        <strain evidence="3">JCM6362</strain>
    </source>
</reference>